<gene>
    <name evidence="2" type="ORF">CMV30_09065</name>
</gene>
<dbReference type="AlphaFoldDB" id="A0A290QIB6"/>
<dbReference type="EMBL" id="CP023344">
    <property type="protein sequence ID" value="ATC64091.1"/>
    <property type="molecule type" value="Genomic_DNA"/>
</dbReference>
<dbReference type="KEGG" id="vbh:CMV30_09065"/>
<organism evidence="2 3">
    <name type="scientific">Nibricoccus aquaticus</name>
    <dbReference type="NCBI Taxonomy" id="2576891"/>
    <lineage>
        <taxon>Bacteria</taxon>
        <taxon>Pseudomonadati</taxon>
        <taxon>Verrucomicrobiota</taxon>
        <taxon>Opitutia</taxon>
        <taxon>Opitutales</taxon>
        <taxon>Opitutaceae</taxon>
        <taxon>Nibricoccus</taxon>
    </lineage>
</organism>
<sequence length="233" mass="25000">MTSLRLLLLAALALGQSGCAQLPIKRDGAKSGPFFTPANVTVSAPRLPANIRRVLLLPVSADGLAIPEDNLNRLDAAFLTELNQAARFEVVTLTRDELARVTGARQLNSTSPLPPGFIDRLFNIYNQYAADAVLFVDLTAYSPYPPLSLGVRARLAPIRETQILWAADVNFSAADPTVANSARRHALNLAKSSGPADLSHTILQNPTRFAAYAAAATFETLPPRFAPETTPAK</sequence>
<evidence type="ECO:0000313" key="3">
    <source>
        <dbReference type="Proteomes" id="UP000217265"/>
    </source>
</evidence>
<evidence type="ECO:0000256" key="1">
    <source>
        <dbReference type="SAM" id="SignalP"/>
    </source>
</evidence>
<evidence type="ECO:0000313" key="2">
    <source>
        <dbReference type="EMBL" id="ATC64091.1"/>
    </source>
</evidence>
<protein>
    <submittedName>
        <fullName evidence="2">Uncharacterized protein</fullName>
    </submittedName>
</protein>
<accession>A0A290QIB6</accession>
<proteinExistence type="predicted"/>
<dbReference type="Proteomes" id="UP000217265">
    <property type="component" value="Chromosome"/>
</dbReference>
<keyword evidence="1" id="KW-0732">Signal</keyword>
<feature type="chain" id="PRO_5013239473" evidence="1">
    <location>
        <begin position="23"/>
        <end position="233"/>
    </location>
</feature>
<dbReference type="OrthoDB" id="194005at2"/>
<dbReference type="RefSeq" id="WP_096055723.1">
    <property type="nucleotide sequence ID" value="NZ_CP023344.1"/>
</dbReference>
<reference evidence="2 3" key="1">
    <citation type="submission" date="2017-09" db="EMBL/GenBank/DDBJ databases">
        <title>Complete genome sequence of Verrucomicrobial strain HZ-65, isolated from freshwater.</title>
        <authorList>
            <person name="Choi A."/>
        </authorList>
    </citation>
    <scope>NUCLEOTIDE SEQUENCE [LARGE SCALE GENOMIC DNA]</scope>
    <source>
        <strain evidence="2 3">HZ-65</strain>
    </source>
</reference>
<name>A0A290QIB6_9BACT</name>
<feature type="signal peptide" evidence="1">
    <location>
        <begin position="1"/>
        <end position="22"/>
    </location>
</feature>
<keyword evidence="3" id="KW-1185">Reference proteome</keyword>